<dbReference type="Gene3D" id="2.120.10.70">
    <property type="entry name" value="Fucose-specific lectin"/>
    <property type="match status" value="2"/>
</dbReference>
<gene>
    <name evidence="2" type="ORF">ENN26_02535</name>
</gene>
<dbReference type="Pfam" id="PF26607">
    <property type="entry name" value="DUF8189"/>
    <property type="match status" value="1"/>
</dbReference>
<dbReference type="SUPFAM" id="SSF50998">
    <property type="entry name" value="Quinoprotein alcohol dehydrogenase-like"/>
    <property type="match status" value="1"/>
</dbReference>
<reference evidence="2" key="1">
    <citation type="journal article" date="2020" name="mSystems">
        <title>Genome- and Community-Level Interaction Insights into Carbon Utilization and Element Cycling Functions of Hydrothermarchaeota in Hydrothermal Sediment.</title>
        <authorList>
            <person name="Zhou Z."/>
            <person name="Liu Y."/>
            <person name="Xu W."/>
            <person name="Pan J."/>
            <person name="Luo Z.H."/>
            <person name="Li M."/>
        </authorList>
    </citation>
    <scope>NUCLEOTIDE SEQUENCE [LARGE SCALE GENOMIC DNA]</scope>
    <source>
        <strain evidence="2">SpSt-116</strain>
    </source>
</reference>
<sequence length="639" mass="70365">MKKETKLQKLRAPFLAIFIAISLTASLTILPITQASPGYWNPKPSTTWTQTITPGPYIDKAYCTATWGDYVYIAGYHNISGQDTEFLVYKISKSTGEIIQRWSLNPSSGTEAIYDCKVVGNYLYAVGMDNVDSHSAWNIFRFDAANLSNYIRLRYGIYNWWYNEWAWAVATNGSYIYVAAKAYDNDGYIRMFTMDLRDTGYYFDWDGIYGIDDLGVNPKTGQVWFLRGNLLVLLTSNLNWIKTVNLPTSSAGIFETLAFDPLGNAYVATGSTVYMLSPDGVILRQASLPGMVSKLLVISDYVYAIASTNNGQAIFILDRWELRPVASYTLQGQLLRGASFDNSSIYIGGYTSISGSDADWILFKVDPLVSRIHLVVRGTDDGIYYRWMTSSWSQWVKLPGLTPDSPATADNGSSLLLVVRGKDNGIWFSWIRIQTGEFSGWQQLPGSTPSRPAIAPDVPGKRIFFVVRGMDNGIYLGNMSLATGAFNYVKLAGSTPNSPSAVVLNGRLYIVVSGSDGGIYFGQVDLSSGKWLGWSQLSGMSPSAPSLASDGSNLYLAVRGGDNGIYIKTWSGAWGPWEKIPTGATQATPTITWYNGTLYIFVQGTDNAIYYCVRLGSGQYSRWTKLDGLTPSPPATATP</sequence>
<accession>A0A7C1GAV6</accession>
<dbReference type="AlphaFoldDB" id="A0A7C1GAV6"/>
<name>A0A7C1GAV6_9CREN</name>
<proteinExistence type="predicted"/>
<protein>
    <recommendedName>
        <fullName evidence="1">PLL-like beta propeller domain-containing protein</fullName>
    </recommendedName>
</protein>
<organism evidence="2">
    <name type="scientific">Thermofilum adornatum</name>
    <dbReference type="NCBI Taxonomy" id="1365176"/>
    <lineage>
        <taxon>Archaea</taxon>
        <taxon>Thermoproteota</taxon>
        <taxon>Thermoprotei</taxon>
        <taxon>Thermofilales</taxon>
        <taxon>Thermofilaceae</taxon>
        <taxon>Thermofilum</taxon>
    </lineage>
</organism>
<dbReference type="EMBL" id="DSAY01000047">
    <property type="protein sequence ID" value="HDP14645.1"/>
    <property type="molecule type" value="Genomic_DNA"/>
</dbReference>
<dbReference type="InterPro" id="IPR058502">
    <property type="entry name" value="PLL-like_beta-prop"/>
</dbReference>
<dbReference type="InterPro" id="IPR011047">
    <property type="entry name" value="Quinoprotein_ADH-like_sf"/>
</dbReference>
<evidence type="ECO:0000313" key="2">
    <source>
        <dbReference type="EMBL" id="HDP14645.1"/>
    </source>
</evidence>
<evidence type="ECO:0000259" key="1">
    <source>
        <dbReference type="Pfam" id="PF26607"/>
    </source>
</evidence>
<feature type="domain" description="PLL-like beta propeller" evidence="1">
    <location>
        <begin position="370"/>
        <end position="628"/>
    </location>
</feature>
<dbReference type="SUPFAM" id="SSF89372">
    <property type="entry name" value="Fucose-specific lectin"/>
    <property type="match status" value="1"/>
</dbReference>
<comment type="caution">
    <text evidence="2">The sequence shown here is derived from an EMBL/GenBank/DDBJ whole genome shotgun (WGS) entry which is preliminary data.</text>
</comment>